<organism evidence="2">
    <name type="scientific">Tanacetum cinerariifolium</name>
    <name type="common">Dalmatian daisy</name>
    <name type="synonym">Chrysanthemum cinerariifolium</name>
    <dbReference type="NCBI Taxonomy" id="118510"/>
    <lineage>
        <taxon>Eukaryota</taxon>
        <taxon>Viridiplantae</taxon>
        <taxon>Streptophyta</taxon>
        <taxon>Embryophyta</taxon>
        <taxon>Tracheophyta</taxon>
        <taxon>Spermatophyta</taxon>
        <taxon>Magnoliopsida</taxon>
        <taxon>eudicotyledons</taxon>
        <taxon>Gunneridae</taxon>
        <taxon>Pentapetalae</taxon>
        <taxon>asterids</taxon>
        <taxon>campanulids</taxon>
        <taxon>Asterales</taxon>
        <taxon>Asteraceae</taxon>
        <taxon>Asteroideae</taxon>
        <taxon>Anthemideae</taxon>
        <taxon>Anthemidinae</taxon>
        <taxon>Tanacetum</taxon>
    </lineage>
</organism>
<proteinExistence type="predicted"/>
<dbReference type="EMBL" id="BKCJ010258038">
    <property type="protein sequence ID" value="GEZ25853.1"/>
    <property type="molecule type" value="Genomic_DNA"/>
</dbReference>
<name>A0A699IE17_TANCI</name>
<protein>
    <submittedName>
        <fullName evidence="2">Uncharacterized protein</fullName>
    </submittedName>
</protein>
<dbReference type="AlphaFoldDB" id="A0A699IE17"/>
<evidence type="ECO:0000256" key="1">
    <source>
        <dbReference type="SAM" id="MobiDB-lite"/>
    </source>
</evidence>
<gene>
    <name evidence="2" type="ORF">Tci_497826</name>
</gene>
<accession>A0A699IE17</accession>
<sequence>MPSYESSMSAKDVKSLAIRHGIPLDLHPVALTKGLTMDKLLDDIIILYEQISKQGHWFYFEKRVDGFSALDVKTLTEQVIDLLSVPSGLLLQGGLATTWDFPGFHLIFKDTERNGTNAEEDTPMWCQELMVHLAPLMAQKETNALNNTTALERAWFSLAQRALAQTNILEWFEHLQDGYDKLAKTHSECEETVQKLVAARAIEVQNNELSRVNKDQALQIKKLGDELAKKDSALVYAERISTERAQEKEKLVTQLGHTKMEKFNCIRRLLPTMIDRWKTSTLTLTRIRRNDTLSLLKIYPDSPPFGQASAITTEAPTKTSIPLGKAPTSLVPKKT</sequence>
<evidence type="ECO:0000313" key="2">
    <source>
        <dbReference type="EMBL" id="GEZ25853.1"/>
    </source>
</evidence>
<comment type="caution">
    <text evidence="2">The sequence shown here is derived from an EMBL/GenBank/DDBJ whole genome shotgun (WGS) entry which is preliminary data.</text>
</comment>
<feature type="region of interest" description="Disordered" evidence="1">
    <location>
        <begin position="316"/>
        <end position="335"/>
    </location>
</feature>
<reference evidence="2" key="1">
    <citation type="journal article" date="2019" name="Sci. Rep.">
        <title>Draft genome of Tanacetum cinerariifolium, the natural source of mosquito coil.</title>
        <authorList>
            <person name="Yamashiro T."/>
            <person name="Shiraishi A."/>
            <person name="Satake H."/>
            <person name="Nakayama K."/>
        </authorList>
    </citation>
    <scope>NUCLEOTIDE SEQUENCE</scope>
</reference>